<feature type="domain" description="NAD-dependent epimerase/dehydratase" evidence="2">
    <location>
        <begin position="3"/>
        <end position="244"/>
    </location>
</feature>
<protein>
    <submittedName>
        <fullName evidence="3">Putative UDP-glucose epimerase ytcB</fullName>
        <ecNumber evidence="3">4.-.-.-</ecNumber>
    </submittedName>
</protein>
<dbReference type="RefSeq" id="WP_015329924.1">
    <property type="nucleotide sequence ID" value="NC_020054.1"/>
</dbReference>
<dbReference type="InterPro" id="IPR020904">
    <property type="entry name" value="Sc_DH/Rdtase_CS"/>
</dbReference>
<dbReference type="Gene3D" id="3.40.50.720">
    <property type="entry name" value="NAD(P)-binding Rossmann-like Domain"/>
    <property type="match status" value="1"/>
</dbReference>
<dbReference type="EC" id="4.-.-.-" evidence="3"/>
<keyword evidence="4" id="KW-1185">Reference proteome</keyword>
<reference evidence="3 4" key="1">
    <citation type="journal article" date="2012" name="J. Bacteriol.">
        <title>Genome Sequence of Fibrella aestuarina BUZ 2T, a Filamentous Marine Bacterium.</title>
        <authorList>
            <person name="Filippini M."/>
            <person name="Qi W."/>
            <person name="Blom J."/>
            <person name="Goesmann A."/>
            <person name="Smits T.H."/>
            <person name="Bagheri H.C."/>
        </authorList>
    </citation>
    <scope>NUCLEOTIDE SEQUENCE [LARGE SCALE GENOMIC DNA]</scope>
    <source>
        <strain evidence="4">BUZ 2T</strain>
    </source>
</reference>
<organism evidence="3 4">
    <name type="scientific">Fibrella aestuarina BUZ 2</name>
    <dbReference type="NCBI Taxonomy" id="1166018"/>
    <lineage>
        <taxon>Bacteria</taxon>
        <taxon>Pseudomonadati</taxon>
        <taxon>Bacteroidota</taxon>
        <taxon>Cytophagia</taxon>
        <taxon>Cytophagales</taxon>
        <taxon>Spirosomataceae</taxon>
        <taxon>Fibrella</taxon>
    </lineage>
</organism>
<dbReference type="PRINTS" id="PR01713">
    <property type="entry name" value="NUCEPIMERASE"/>
</dbReference>
<dbReference type="eggNOG" id="COG1087">
    <property type="taxonomic scope" value="Bacteria"/>
</dbReference>
<dbReference type="PATRIC" id="fig|1166018.3.peg.2529"/>
<evidence type="ECO:0000256" key="1">
    <source>
        <dbReference type="ARBA" id="ARBA00023027"/>
    </source>
</evidence>
<dbReference type="EMBL" id="HE796683">
    <property type="protein sequence ID" value="CCG98824.1"/>
    <property type="molecule type" value="Genomic_DNA"/>
</dbReference>
<evidence type="ECO:0000313" key="3">
    <source>
        <dbReference type="EMBL" id="CCG98824.1"/>
    </source>
</evidence>
<dbReference type="OrthoDB" id="9811743at2"/>
<evidence type="ECO:0000313" key="4">
    <source>
        <dbReference type="Proteomes" id="UP000011058"/>
    </source>
</evidence>
<sequence length="316" mass="35526">MTILLTGGAGFIGTHLTERLLAQGDTVHIIDNFNDLYDPALKRQNISRHADSGRVHVHEGDLCDPLLLHRLFQQYTFDAVVHLAALPGVRSSFGQPNEYYRVNVLGTQHLLDMMRAHNVRRLVFSSSSSVYGETERQRNSELRNQPAPISPYAQTKQAAEQLCQQYAEEHGFAINCLRFFTVFGPLQRPDMAIYQFLRRILTHQPITIYGDGNASRDFTYVTDVAAGITKALQHWDGFQLYNIGSGTNTTVAQLVQLMEEATGNKAQLTFNTRQPGDVSHTWADLSKASQRLTYAPEVSLAEGVSHMVTWMQMMLL</sequence>
<dbReference type="PROSITE" id="PS00061">
    <property type="entry name" value="ADH_SHORT"/>
    <property type="match status" value="1"/>
</dbReference>
<dbReference type="HOGENOM" id="CLU_007383_1_7_10"/>
<dbReference type="InterPro" id="IPR001509">
    <property type="entry name" value="Epimerase_deHydtase"/>
</dbReference>
<dbReference type="InterPro" id="IPR036291">
    <property type="entry name" value="NAD(P)-bd_dom_sf"/>
</dbReference>
<dbReference type="SUPFAM" id="SSF51735">
    <property type="entry name" value="NAD(P)-binding Rossmann-fold domains"/>
    <property type="match status" value="1"/>
</dbReference>
<dbReference type="GO" id="GO:0016829">
    <property type="term" value="F:lyase activity"/>
    <property type="evidence" value="ECO:0007669"/>
    <property type="project" value="UniProtKB-KW"/>
</dbReference>
<keyword evidence="1" id="KW-0520">NAD</keyword>
<dbReference type="PANTHER" id="PTHR43574">
    <property type="entry name" value="EPIMERASE-RELATED"/>
    <property type="match status" value="1"/>
</dbReference>
<name>I0K3X1_9BACT</name>
<keyword evidence="3" id="KW-0456">Lyase</keyword>
<gene>
    <name evidence="3" type="ORF">FAES_0813</name>
</gene>
<proteinExistence type="predicted"/>
<dbReference type="Pfam" id="PF01370">
    <property type="entry name" value="Epimerase"/>
    <property type="match status" value="1"/>
</dbReference>
<dbReference type="AlphaFoldDB" id="I0K3X1"/>
<accession>I0K3X1</accession>
<evidence type="ECO:0000259" key="2">
    <source>
        <dbReference type="Pfam" id="PF01370"/>
    </source>
</evidence>
<dbReference type="Proteomes" id="UP000011058">
    <property type="component" value="Chromosome"/>
</dbReference>
<dbReference type="STRING" id="1166018.FAES_0813"/>
<dbReference type="KEGG" id="fae:FAES_0813"/>